<feature type="domain" description="Enoyl-CoA hydratase/isomerase" evidence="8">
    <location>
        <begin position="15"/>
        <end position="346"/>
    </location>
</feature>
<sequence length="366" mass="39536">MTDQEVTFETNKGIGYATLNRPKALNSLNLNMVSLLRDQYDSWAQFGDVRCLVLRANGGKAFCAGGDVKSVVQDMLEKRHEPGIRFFRAEYSLDNLVATMPQPHIALLDGITMGGGAGISINGTFRIATDKTLFAMPECGIGLYPDVGAAHFLNQLPGQMGMYLALTGTRLKGIQVKEAGLATHYLASSDLPGMLAALEGLGADVSSREAVSHLLHEAESNSSKPEPSGLLDQQEAIDACFGAGSCEAVYAALEQRGDTWSQDTLKALRKGSPLSQRVSFRALRQGVGRSLADVLRTDFRLSHRMVSGPSDFAEGVRALLIDKGATPAWRHPSLDKVTDEDVDCFFAPLKPDEELQLTSLKAHARL</sequence>
<proteinExistence type="inferred from homology"/>
<evidence type="ECO:0000259" key="8">
    <source>
        <dbReference type="Pfam" id="PF16113"/>
    </source>
</evidence>
<evidence type="ECO:0000256" key="4">
    <source>
        <dbReference type="ARBA" id="ARBA00022801"/>
    </source>
</evidence>
<protein>
    <recommendedName>
        <fullName evidence="3 7">3-hydroxyisobutyryl-CoA hydrolase</fullName>
        <shortName evidence="7">HIB-CoA hydrolase</shortName>
        <shortName evidence="7">HIBYL-CoA-H</shortName>
        <ecNumber evidence="3 7">3.1.2.4</ecNumber>
    </recommendedName>
    <alternativeName>
        <fullName evidence="6 7">3-hydroxyisobutyryl-coenzyme A hydrolase</fullName>
    </alternativeName>
</protein>
<dbReference type="InterPro" id="IPR032259">
    <property type="entry name" value="HIBYL-CoA-H"/>
</dbReference>
<dbReference type="SUPFAM" id="SSF52096">
    <property type="entry name" value="ClpP/crotonase"/>
    <property type="match status" value="1"/>
</dbReference>
<dbReference type="NCBIfam" id="NF004127">
    <property type="entry name" value="PRK05617.1"/>
    <property type="match status" value="1"/>
</dbReference>
<gene>
    <name evidence="9" type="ORF">WJX74_001231</name>
</gene>
<evidence type="ECO:0000256" key="3">
    <source>
        <dbReference type="ARBA" id="ARBA00011915"/>
    </source>
</evidence>
<evidence type="ECO:0000313" key="10">
    <source>
        <dbReference type="Proteomes" id="UP001438707"/>
    </source>
</evidence>
<dbReference type="Proteomes" id="UP001438707">
    <property type="component" value="Unassembled WGS sequence"/>
</dbReference>
<accession>A0AAW1SEP9</accession>
<name>A0AAW1SEP9_9CHLO</name>
<dbReference type="GO" id="GO:0006574">
    <property type="term" value="P:L-valine catabolic process"/>
    <property type="evidence" value="ECO:0007669"/>
    <property type="project" value="UniProtKB-UniRule"/>
</dbReference>
<dbReference type="Gene3D" id="3.90.226.10">
    <property type="entry name" value="2-enoyl-CoA Hydratase, Chain A, domain 1"/>
    <property type="match status" value="1"/>
</dbReference>
<dbReference type="Pfam" id="PF16113">
    <property type="entry name" value="ECH_2"/>
    <property type="match status" value="1"/>
</dbReference>
<comment type="subcellular location">
    <subcellularLocation>
        <location evidence="2">Mitochondrion</location>
    </subcellularLocation>
</comment>
<dbReference type="InterPro" id="IPR029045">
    <property type="entry name" value="ClpP/crotonase-like_dom_sf"/>
</dbReference>
<comment type="pathway">
    <text evidence="7">Amino-acid degradation; L-valine degradation.</text>
</comment>
<keyword evidence="10" id="KW-1185">Reference proteome</keyword>
<evidence type="ECO:0000256" key="1">
    <source>
        <dbReference type="ARBA" id="ARBA00001709"/>
    </source>
</evidence>
<keyword evidence="5" id="KW-0496">Mitochondrion</keyword>
<evidence type="ECO:0000256" key="2">
    <source>
        <dbReference type="ARBA" id="ARBA00004173"/>
    </source>
</evidence>
<dbReference type="AlphaFoldDB" id="A0AAW1SEP9"/>
<comment type="caution">
    <text evidence="9">The sequence shown here is derived from an EMBL/GenBank/DDBJ whole genome shotgun (WGS) entry which is preliminary data.</text>
</comment>
<comment type="similarity">
    <text evidence="7">Belongs to the enoyl-CoA hydratase/isomerase family.</text>
</comment>
<evidence type="ECO:0000256" key="6">
    <source>
        <dbReference type="ARBA" id="ARBA00031181"/>
    </source>
</evidence>
<dbReference type="PANTHER" id="PTHR43176:SF3">
    <property type="entry name" value="3-HYDROXYISOBUTYRYL-COA HYDROLASE, MITOCHONDRIAL"/>
    <property type="match status" value="1"/>
</dbReference>
<evidence type="ECO:0000256" key="5">
    <source>
        <dbReference type="ARBA" id="ARBA00023128"/>
    </source>
</evidence>
<organism evidence="9 10">
    <name type="scientific">Apatococcus lobatus</name>
    <dbReference type="NCBI Taxonomy" id="904363"/>
    <lineage>
        <taxon>Eukaryota</taxon>
        <taxon>Viridiplantae</taxon>
        <taxon>Chlorophyta</taxon>
        <taxon>core chlorophytes</taxon>
        <taxon>Trebouxiophyceae</taxon>
        <taxon>Chlorellales</taxon>
        <taxon>Chlorellaceae</taxon>
        <taxon>Apatococcus</taxon>
    </lineage>
</organism>
<dbReference type="GO" id="GO:0003860">
    <property type="term" value="F:3-hydroxyisobutyryl-CoA hydrolase activity"/>
    <property type="evidence" value="ECO:0007669"/>
    <property type="project" value="UniProtKB-UniRule"/>
</dbReference>
<evidence type="ECO:0000313" key="9">
    <source>
        <dbReference type="EMBL" id="KAK9844354.1"/>
    </source>
</evidence>
<dbReference type="InterPro" id="IPR045004">
    <property type="entry name" value="ECH_dom"/>
</dbReference>
<keyword evidence="4 7" id="KW-0378">Hydrolase</keyword>
<dbReference type="EC" id="3.1.2.4" evidence="3 7"/>
<dbReference type="CDD" id="cd06558">
    <property type="entry name" value="crotonase-like"/>
    <property type="match status" value="1"/>
</dbReference>
<evidence type="ECO:0000256" key="7">
    <source>
        <dbReference type="RuleBase" id="RU369070"/>
    </source>
</evidence>
<dbReference type="EMBL" id="JALJOS010000001">
    <property type="protein sequence ID" value="KAK9844354.1"/>
    <property type="molecule type" value="Genomic_DNA"/>
</dbReference>
<dbReference type="PANTHER" id="PTHR43176">
    <property type="entry name" value="3-HYDROXYISOBUTYRYL-COA HYDROLASE-RELATED"/>
    <property type="match status" value="1"/>
</dbReference>
<dbReference type="FunFam" id="3.90.226.10:FF:000026">
    <property type="entry name" value="3-hydroxyisobutyryl-CoA hydrolase, mitochondrial"/>
    <property type="match status" value="1"/>
</dbReference>
<reference evidence="9 10" key="1">
    <citation type="journal article" date="2024" name="Nat. Commun.">
        <title>Phylogenomics reveals the evolutionary origins of lichenization in chlorophyte algae.</title>
        <authorList>
            <person name="Puginier C."/>
            <person name="Libourel C."/>
            <person name="Otte J."/>
            <person name="Skaloud P."/>
            <person name="Haon M."/>
            <person name="Grisel S."/>
            <person name="Petersen M."/>
            <person name="Berrin J.G."/>
            <person name="Delaux P.M."/>
            <person name="Dal Grande F."/>
            <person name="Keller J."/>
        </authorList>
    </citation>
    <scope>NUCLEOTIDE SEQUENCE [LARGE SCALE GENOMIC DNA]</scope>
    <source>
        <strain evidence="9 10">SAG 2145</strain>
    </source>
</reference>
<comment type="function">
    <text evidence="7">Hydrolyzes 3-hydroxyisobutyryl-CoA (HIBYL-CoA), a saline catabolite. Has high activity toward isobutyryl-CoA. Could be an isobutyryl-CoA dehydrogenase that functions in valine catabolism.</text>
</comment>
<comment type="catalytic activity">
    <reaction evidence="1 7">
        <text>3-hydroxy-2-methylpropanoyl-CoA + H2O = 3-hydroxy-2-methylpropanoate + CoA + H(+)</text>
        <dbReference type="Rhea" id="RHEA:20888"/>
        <dbReference type="ChEBI" id="CHEBI:11805"/>
        <dbReference type="ChEBI" id="CHEBI:15377"/>
        <dbReference type="ChEBI" id="CHEBI:15378"/>
        <dbReference type="ChEBI" id="CHEBI:57287"/>
        <dbReference type="ChEBI" id="CHEBI:57340"/>
        <dbReference type="EC" id="3.1.2.4"/>
    </reaction>
</comment>
<dbReference type="GO" id="GO:0005739">
    <property type="term" value="C:mitochondrion"/>
    <property type="evidence" value="ECO:0007669"/>
    <property type="project" value="UniProtKB-SubCell"/>
</dbReference>